<dbReference type="InterPro" id="IPR047187">
    <property type="entry name" value="SF1_C_Upf1"/>
</dbReference>
<dbReference type="EMBL" id="SGPK01000303">
    <property type="protein sequence ID" value="THH04904.1"/>
    <property type="molecule type" value="Genomic_DNA"/>
</dbReference>
<evidence type="ECO:0000256" key="2">
    <source>
        <dbReference type="ARBA" id="ARBA00005601"/>
    </source>
</evidence>
<evidence type="ECO:0000256" key="7">
    <source>
        <dbReference type="ARBA" id="ARBA00022806"/>
    </source>
</evidence>
<dbReference type="GO" id="GO:0016787">
    <property type="term" value="F:hydrolase activity"/>
    <property type="evidence" value="ECO:0007669"/>
    <property type="project" value="UniProtKB-KW"/>
</dbReference>
<evidence type="ECO:0000256" key="6">
    <source>
        <dbReference type="ARBA" id="ARBA00022801"/>
    </source>
</evidence>
<evidence type="ECO:0000256" key="8">
    <source>
        <dbReference type="ARBA" id="ARBA00022840"/>
    </source>
</evidence>
<protein>
    <recommendedName>
        <fullName evidence="3">RNA helicase</fullName>
        <ecNumber evidence="3">3.6.4.13</ecNumber>
    </recommendedName>
</protein>
<name>A0A4S4L124_9AGAM</name>
<dbReference type="EC" id="3.6.4.13" evidence="3"/>
<dbReference type="GO" id="GO:0003723">
    <property type="term" value="F:RNA binding"/>
    <property type="evidence" value="ECO:0007669"/>
    <property type="project" value="UniProtKB-KW"/>
</dbReference>
<keyword evidence="4" id="KW-0963">Cytoplasm</keyword>
<reference evidence="15 16" key="1">
    <citation type="submission" date="2019-02" db="EMBL/GenBank/DDBJ databases">
        <title>Genome sequencing of the rare red list fungi Phellinidium pouzarii.</title>
        <authorList>
            <person name="Buettner E."/>
            <person name="Kellner H."/>
        </authorList>
    </citation>
    <scope>NUCLEOTIDE SEQUENCE [LARGE SCALE GENOMIC DNA]</scope>
    <source>
        <strain evidence="15 16">DSM 108285</strain>
    </source>
</reference>
<sequence>MILRMPPGSIPFVVFGPPGTGKTVTIVEAIRQIVHTNPEARVLACTPSNAAADLIVERLSALGDKVLIKLIAPSRRKASVSRDVLKFTRINGIGTFVCPPLADLKKFRVVVSTCCNASVPFGIGVQRGHFSHIFVDEAGQGIEPEAMIPIKTMADNKTNVILSGDIKQLGPIVRSRVARELGLGTSYLERLMSNPIYDEVAGRGITLVKLTKNWRSHPAILKFPNEEFYRGELEACADPVLTHSICRWDGLLKKDFPIIFHGVSGKDEREASSPSYFNIDEASVVKQYVKSLLSETGLRLKPENIGVISPYQGQVRRIRQLLLPFAKETRVGSVEEYQGQERRVIIISTVRSSSEWIEFDLRHTLGFVASPRRFNVAVTRAQALLIVIGDPYVLALDPIWKAFINYVHVGGGYKGTRIDWDPSEPVDRSARLDEARRARGLSRLEELIQRTSEMELAGSDDEDAVAVNQPWYEDE</sequence>
<dbReference type="InterPro" id="IPR027417">
    <property type="entry name" value="P-loop_NTPase"/>
</dbReference>
<keyword evidence="5" id="KW-0547">Nucleotide-binding</keyword>
<keyword evidence="10" id="KW-0943">RNA-mediated gene silencing</keyword>
<dbReference type="InterPro" id="IPR041677">
    <property type="entry name" value="DNA2/NAM7_AAA_11"/>
</dbReference>
<evidence type="ECO:0000259" key="13">
    <source>
        <dbReference type="Pfam" id="PF13086"/>
    </source>
</evidence>
<evidence type="ECO:0000256" key="4">
    <source>
        <dbReference type="ARBA" id="ARBA00022490"/>
    </source>
</evidence>
<feature type="region of interest" description="Disordered" evidence="12">
    <location>
        <begin position="454"/>
        <end position="475"/>
    </location>
</feature>
<dbReference type="Pfam" id="PF13087">
    <property type="entry name" value="AAA_12"/>
    <property type="match status" value="1"/>
</dbReference>
<dbReference type="GO" id="GO:0032574">
    <property type="term" value="F:5'-3' RNA helicase activity"/>
    <property type="evidence" value="ECO:0007669"/>
    <property type="project" value="InterPro"/>
</dbReference>
<dbReference type="CDD" id="cd18808">
    <property type="entry name" value="SF1_C_Upf1"/>
    <property type="match status" value="1"/>
</dbReference>
<evidence type="ECO:0000256" key="3">
    <source>
        <dbReference type="ARBA" id="ARBA00012552"/>
    </source>
</evidence>
<evidence type="ECO:0000256" key="10">
    <source>
        <dbReference type="ARBA" id="ARBA00023158"/>
    </source>
</evidence>
<dbReference type="InterPro" id="IPR026122">
    <property type="entry name" value="MOV-10/SDE3_DEXXQ/H-box"/>
</dbReference>
<dbReference type="PANTHER" id="PTHR45418:SF1">
    <property type="entry name" value="CANCER_TESTIS ANTIGEN 55"/>
    <property type="match status" value="1"/>
</dbReference>
<dbReference type="OrthoDB" id="6513042at2759"/>
<evidence type="ECO:0000259" key="14">
    <source>
        <dbReference type="Pfam" id="PF13087"/>
    </source>
</evidence>
<dbReference type="FunFam" id="3.40.50.300:FF:000608">
    <property type="entry name" value="Mov10 RISC complex RNA helicase"/>
    <property type="match status" value="1"/>
</dbReference>
<dbReference type="Pfam" id="PF13086">
    <property type="entry name" value="AAA_11"/>
    <property type="match status" value="2"/>
</dbReference>
<dbReference type="GO" id="GO:0005524">
    <property type="term" value="F:ATP binding"/>
    <property type="evidence" value="ECO:0007669"/>
    <property type="project" value="UniProtKB-KW"/>
</dbReference>
<evidence type="ECO:0000256" key="9">
    <source>
        <dbReference type="ARBA" id="ARBA00022884"/>
    </source>
</evidence>
<keyword evidence="16" id="KW-1185">Reference proteome</keyword>
<dbReference type="SUPFAM" id="SSF52540">
    <property type="entry name" value="P-loop containing nucleoside triphosphate hydrolases"/>
    <property type="match status" value="1"/>
</dbReference>
<keyword evidence="8" id="KW-0067">ATP-binding</keyword>
<feature type="domain" description="DNA2/NAM7 helicase-like C-terminal" evidence="14">
    <location>
        <begin position="185"/>
        <end position="390"/>
    </location>
</feature>
<evidence type="ECO:0000256" key="1">
    <source>
        <dbReference type="ARBA" id="ARBA00004331"/>
    </source>
</evidence>
<dbReference type="PANTHER" id="PTHR45418">
    <property type="entry name" value="CANCER/TESTIS ANTIGEN 55"/>
    <property type="match status" value="1"/>
</dbReference>
<evidence type="ECO:0000256" key="12">
    <source>
        <dbReference type="SAM" id="MobiDB-lite"/>
    </source>
</evidence>
<evidence type="ECO:0000256" key="11">
    <source>
        <dbReference type="ARBA" id="ARBA00047984"/>
    </source>
</evidence>
<comment type="subcellular location">
    <subcellularLocation>
        <location evidence="1">Cytoplasm</location>
        <location evidence="1">Cytoplasmic ribonucleoprotein granule</location>
    </subcellularLocation>
</comment>
<dbReference type="GO" id="GO:0036464">
    <property type="term" value="C:cytoplasmic ribonucleoprotein granule"/>
    <property type="evidence" value="ECO:0007669"/>
    <property type="project" value="UniProtKB-SubCell"/>
</dbReference>
<evidence type="ECO:0000256" key="5">
    <source>
        <dbReference type="ARBA" id="ARBA00022741"/>
    </source>
</evidence>
<organism evidence="15 16">
    <name type="scientific">Phellinidium pouzarii</name>
    <dbReference type="NCBI Taxonomy" id="167371"/>
    <lineage>
        <taxon>Eukaryota</taxon>
        <taxon>Fungi</taxon>
        <taxon>Dikarya</taxon>
        <taxon>Basidiomycota</taxon>
        <taxon>Agaricomycotina</taxon>
        <taxon>Agaricomycetes</taxon>
        <taxon>Hymenochaetales</taxon>
        <taxon>Hymenochaetaceae</taxon>
        <taxon>Phellinidium</taxon>
    </lineage>
</organism>
<comment type="caution">
    <text evidence="15">The sequence shown here is derived from an EMBL/GenBank/DDBJ whole genome shotgun (WGS) entry which is preliminary data.</text>
</comment>
<dbReference type="InterPro" id="IPR041679">
    <property type="entry name" value="DNA2/NAM7-like_C"/>
</dbReference>
<evidence type="ECO:0000313" key="15">
    <source>
        <dbReference type="EMBL" id="THH04904.1"/>
    </source>
</evidence>
<comment type="catalytic activity">
    <reaction evidence="11">
        <text>ATP + H2O = ADP + phosphate + H(+)</text>
        <dbReference type="Rhea" id="RHEA:13065"/>
        <dbReference type="ChEBI" id="CHEBI:15377"/>
        <dbReference type="ChEBI" id="CHEBI:15378"/>
        <dbReference type="ChEBI" id="CHEBI:30616"/>
        <dbReference type="ChEBI" id="CHEBI:43474"/>
        <dbReference type="ChEBI" id="CHEBI:456216"/>
        <dbReference type="EC" id="3.6.4.13"/>
    </reaction>
</comment>
<feature type="domain" description="DNA2/NAM7 helicase helicase" evidence="13">
    <location>
        <begin position="104"/>
        <end position="175"/>
    </location>
</feature>
<dbReference type="AlphaFoldDB" id="A0A4S4L124"/>
<feature type="domain" description="DNA2/NAM7 helicase helicase" evidence="13">
    <location>
        <begin position="12"/>
        <end position="74"/>
    </location>
</feature>
<keyword evidence="7" id="KW-0347">Helicase</keyword>
<dbReference type="Gene3D" id="3.40.50.300">
    <property type="entry name" value="P-loop containing nucleotide triphosphate hydrolases"/>
    <property type="match status" value="2"/>
</dbReference>
<evidence type="ECO:0000313" key="16">
    <source>
        <dbReference type="Proteomes" id="UP000308199"/>
    </source>
</evidence>
<dbReference type="GO" id="GO:0031047">
    <property type="term" value="P:regulatory ncRNA-mediated gene silencing"/>
    <property type="evidence" value="ECO:0007669"/>
    <property type="project" value="UniProtKB-KW"/>
</dbReference>
<dbReference type="CDD" id="cd18038">
    <property type="entry name" value="DEXXQc_Helz-like"/>
    <property type="match status" value="1"/>
</dbReference>
<proteinExistence type="inferred from homology"/>
<keyword evidence="9" id="KW-0694">RNA-binding</keyword>
<accession>A0A4S4L124</accession>
<dbReference type="Proteomes" id="UP000308199">
    <property type="component" value="Unassembled WGS sequence"/>
</dbReference>
<keyword evidence="6" id="KW-0378">Hydrolase</keyword>
<gene>
    <name evidence="15" type="ORF">EW145_g5188</name>
</gene>
<comment type="similarity">
    <text evidence="2">Belongs to the DNA2/NAM7 helicase family. SDE3 subfamily.</text>
</comment>